<protein>
    <submittedName>
        <fullName evidence="2">Uncharacterized protein</fullName>
    </submittedName>
</protein>
<feature type="region of interest" description="Disordered" evidence="1">
    <location>
        <begin position="52"/>
        <end position="81"/>
    </location>
</feature>
<name>A0A4R7VY78_9PSEU</name>
<dbReference type="Proteomes" id="UP000294927">
    <property type="component" value="Unassembled WGS sequence"/>
</dbReference>
<dbReference type="EMBL" id="SOCP01000003">
    <property type="protein sequence ID" value="TDV55126.1"/>
    <property type="molecule type" value="Genomic_DNA"/>
</dbReference>
<organism evidence="2 3">
    <name type="scientific">Actinophytocola oryzae</name>
    <dbReference type="NCBI Taxonomy" id="502181"/>
    <lineage>
        <taxon>Bacteria</taxon>
        <taxon>Bacillati</taxon>
        <taxon>Actinomycetota</taxon>
        <taxon>Actinomycetes</taxon>
        <taxon>Pseudonocardiales</taxon>
        <taxon>Pseudonocardiaceae</taxon>
    </lineage>
</organism>
<evidence type="ECO:0000313" key="2">
    <source>
        <dbReference type="EMBL" id="TDV55126.1"/>
    </source>
</evidence>
<evidence type="ECO:0000313" key="3">
    <source>
        <dbReference type="Proteomes" id="UP000294927"/>
    </source>
</evidence>
<reference evidence="2 3" key="1">
    <citation type="submission" date="2019-03" db="EMBL/GenBank/DDBJ databases">
        <title>Genomic Encyclopedia of Archaeal and Bacterial Type Strains, Phase II (KMG-II): from individual species to whole genera.</title>
        <authorList>
            <person name="Goeker M."/>
        </authorList>
    </citation>
    <scope>NUCLEOTIDE SEQUENCE [LARGE SCALE GENOMIC DNA]</scope>
    <source>
        <strain evidence="2 3">DSM 45499</strain>
    </source>
</reference>
<proteinExistence type="predicted"/>
<gene>
    <name evidence="2" type="ORF">CLV71_103367</name>
</gene>
<evidence type="ECO:0000256" key="1">
    <source>
        <dbReference type="SAM" id="MobiDB-lite"/>
    </source>
</evidence>
<dbReference type="RefSeq" id="WP_133902228.1">
    <property type="nucleotide sequence ID" value="NZ_SOCP01000003.1"/>
</dbReference>
<dbReference type="AlphaFoldDB" id="A0A4R7VY78"/>
<comment type="caution">
    <text evidence="2">The sequence shown here is derived from an EMBL/GenBank/DDBJ whole genome shotgun (WGS) entry which is preliminary data.</text>
</comment>
<accession>A0A4R7VY78</accession>
<keyword evidence="3" id="KW-1185">Reference proteome</keyword>
<sequence length="81" mass="8427">MNTPEKSPIIRAIGEELPGDPSPEVDDRLTIPGLVDLCAERGVSAPEVLARALDRSASGEDGEGGEGGDRPVQHPRGTIAQ</sequence>